<keyword evidence="3" id="KW-0813">Transport</keyword>
<evidence type="ECO:0000256" key="9">
    <source>
        <dbReference type="ARBA" id="ARBA00023065"/>
    </source>
</evidence>
<organism evidence="13 14">
    <name type="scientific">Bdellovibrio svalbardensis</name>
    <dbReference type="NCBI Taxonomy" id="2972972"/>
    <lineage>
        <taxon>Bacteria</taxon>
        <taxon>Pseudomonadati</taxon>
        <taxon>Bdellovibrionota</taxon>
        <taxon>Bdellovibrionia</taxon>
        <taxon>Bdellovibrionales</taxon>
        <taxon>Pseudobdellovibrionaceae</taxon>
        <taxon>Bdellovibrio</taxon>
    </lineage>
</organism>
<evidence type="ECO:0000256" key="1">
    <source>
        <dbReference type="ARBA" id="ARBA00004141"/>
    </source>
</evidence>
<comment type="caution">
    <text evidence="13">The sequence shown here is derived from an EMBL/GenBank/DDBJ whole genome shotgun (WGS) entry which is preliminary data.</text>
</comment>
<keyword evidence="8 11" id="KW-1133">Transmembrane helix</keyword>
<gene>
    <name evidence="13" type="ORF">NWE73_07995</name>
</gene>
<evidence type="ECO:0000256" key="5">
    <source>
        <dbReference type="ARBA" id="ARBA00022538"/>
    </source>
</evidence>
<keyword evidence="5" id="KW-0633">Potassium transport</keyword>
<evidence type="ECO:0000256" key="3">
    <source>
        <dbReference type="ARBA" id="ARBA00022448"/>
    </source>
</evidence>
<proteinExistence type="inferred from homology"/>
<comment type="subcellular location">
    <subcellularLocation>
        <location evidence="1">Membrane</location>
        <topology evidence="1">Multi-pass membrane protein</topology>
    </subcellularLocation>
</comment>
<accession>A0ABT6DIG8</accession>
<protein>
    <submittedName>
        <fullName evidence="13">Monovalent cation:proton antiporter-2 (CPA2) family protein</fullName>
    </submittedName>
</protein>
<evidence type="ECO:0000259" key="12">
    <source>
        <dbReference type="PROSITE" id="PS51201"/>
    </source>
</evidence>
<evidence type="ECO:0000256" key="8">
    <source>
        <dbReference type="ARBA" id="ARBA00022989"/>
    </source>
</evidence>
<feature type="transmembrane region" description="Helical" evidence="11">
    <location>
        <begin position="31"/>
        <end position="49"/>
    </location>
</feature>
<feature type="transmembrane region" description="Helical" evidence="11">
    <location>
        <begin position="55"/>
        <end position="74"/>
    </location>
</feature>
<dbReference type="InterPro" id="IPR038770">
    <property type="entry name" value="Na+/solute_symporter_sf"/>
</dbReference>
<sequence>MAHTHLLHVILFLGSSVVLVWAFQRMGLGSILGYLTAGILIGPQLSGLITDYTYTQNLSEFGVVFLLFLIGLELQPKKIWALKKTLLGFGGLQIIFCTLAFAALANFFGLSWPASWVVGFALSLSSTAFSLQSLSERKVLNTEFGRSSFAILLMQDVAAIPALAIIPSLSLNPQIIDGMPHVNWGAFLFTFTGFAIFSRTLLGPFLRQVATLRSRELFTGVTLLIVIGVAYLMERAGLSMALGAFLAGVFLSESEYRHELEADLEPFKGLLMGLFFISVGMSVNLLLILEKPLLIVCLTILYMGIKGLLIYGVGRFMKLKADASQNLSVYLVQGGEFAFVILGVGQTAKVLSLEGTQILTLIITLSMILSPFIILINDRFQQRRLVTPGEKNYDRFQADNPVIIAGFGRFGQIFGRILRTQDIGFTAIDHDPEQIELLRRFSHQVYYGDASRKELLQSAGAARAKYFIIAVDDMTVATQIATTVRQEYPHLKVYARARNRQHVFELMDLGIEHIRRETLDSSLSLTQDLLIDLGIPKARAEKMIERFRLHDELMLQEQFKVRFDQKVFLDVSRQGMQQLAQVLKEDSEKTYIEPGKELHD</sequence>
<keyword evidence="9" id="KW-0406">Ion transport</keyword>
<dbReference type="PANTHER" id="PTHR46157">
    <property type="entry name" value="K(+) EFFLUX ANTIPORTER 3, CHLOROPLASTIC"/>
    <property type="match status" value="1"/>
</dbReference>
<evidence type="ECO:0000256" key="2">
    <source>
        <dbReference type="ARBA" id="ARBA00005551"/>
    </source>
</evidence>
<evidence type="ECO:0000256" key="6">
    <source>
        <dbReference type="ARBA" id="ARBA00022692"/>
    </source>
</evidence>
<dbReference type="RefSeq" id="WP_277577780.1">
    <property type="nucleotide sequence ID" value="NZ_JANRMI010000002.1"/>
</dbReference>
<feature type="transmembrane region" description="Helical" evidence="11">
    <location>
        <begin position="114"/>
        <end position="135"/>
    </location>
</feature>
<keyword evidence="7" id="KW-0630">Potassium</keyword>
<keyword evidence="4" id="KW-0050">Antiport</keyword>
<feature type="transmembrane region" description="Helical" evidence="11">
    <location>
        <begin position="186"/>
        <end position="205"/>
    </location>
</feature>
<feature type="transmembrane region" description="Helical" evidence="11">
    <location>
        <begin position="239"/>
        <end position="257"/>
    </location>
</feature>
<feature type="transmembrane region" description="Helical" evidence="11">
    <location>
        <begin position="217"/>
        <end position="233"/>
    </location>
</feature>
<dbReference type="Pfam" id="PF00999">
    <property type="entry name" value="Na_H_Exchanger"/>
    <property type="match status" value="1"/>
</dbReference>
<dbReference type="PROSITE" id="PS51201">
    <property type="entry name" value="RCK_N"/>
    <property type="match status" value="1"/>
</dbReference>
<dbReference type="InterPro" id="IPR006153">
    <property type="entry name" value="Cation/H_exchanger_TM"/>
</dbReference>
<evidence type="ECO:0000256" key="4">
    <source>
        <dbReference type="ARBA" id="ARBA00022449"/>
    </source>
</evidence>
<dbReference type="SUPFAM" id="SSF51735">
    <property type="entry name" value="NAD(P)-binding Rossmann-fold domains"/>
    <property type="match status" value="1"/>
</dbReference>
<reference evidence="13" key="1">
    <citation type="submission" date="2022-08" db="EMBL/GenBank/DDBJ databases">
        <title>Novel Bdellovibrio Species Isolated from Svalbard: Designation Bdellovibrio svalbardensis.</title>
        <authorList>
            <person name="Mitchell R.J."/>
            <person name="Choi S.Y."/>
        </authorList>
    </citation>
    <scope>NUCLEOTIDE SEQUENCE</scope>
    <source>
        <strain evidence="13">PAP01</strain>
    </source>
</reference>
<dbReference type="Gene3D" id="3.40.50.720">
    <property type="entry name" value="NAD(P)-binding Rossmann-like Domain"/>
    <property type="match status" value="1"/>
</dbReference>
<keyword evidence="14" id="KW-1185">Reference proteome</keyword>
<evidence type="ECO:0000313" key="13">
    <source>
        <dbReference type="EMBL" id="MDG0816302.1"/>
    </source>
</evidence>
<feature type="transmembrane region" description="Helical" evidence="11">
    <location>
        <begin position="269"/>
        <end position="287"/>
    </location>
</feature>
<evidence type="ECO:0000256" key="7">
    <source>
        <dbReference type="ARBA" id="ARBA00022958"/>
    </source>
</evidence>
<feature type="transmembrane region" description="Helical" evidence="11">
    <location>
        <begin position="357"/>
        <end position="376"/>
    </location>
</feature>
<dbReference type="EMBL" id="JANRMI010000002">
    <property type="protein sequence ID" value="MDG0816302.1"/>
    <property type="molecule type" value="Genomic_DNA"/>
</dbReference>
<evidence type="ECO:0000313" key="14">
    <source>
        <dbReference type="Proteomes" id="UP001152321"/>
    </source>
</evidence>
<feature type="domain" description="RCK N-terminal" evidence="12">
    <location>
        <begin position="399"/>
        <end position="515"/>
    </location>
</feature>
<feature type="transmembrane region" description="Helical" evidence="11">
    <location>
        <begin position="6"/>
        <end position="24"/>
    </location>
</feature>
<keyword evidence="6 11" id="KW-0812">Transmembrane</keyword>
<name>A0ABT6DIG8_9BACT</name>
<feature type="transmembrane region" description="Helical" evidence="11">
    <location>
        <begin position="293"/>
        <end position="314"/>
    </location>
</feature>
<evidence type="ECO:0000256" key="10">
    <source>
        <dbReference type="ARBA" id="ARBA00023136"/>
    </source>
</evidence>
<dbReference type="Proteomes" id="UP001152321">
    <property type="component" value="Unassembled WGS sequence"/>
</dbReference>
<feature type="transmembrane region" description="Helical" evidence="11">
    <location>
        <begin position="147"/>
        <end position="166"/>
    </location>
</feature>
<dbReference type="InterPro" id="IPR004771">
    <property type="entry name" value="K/H_exchanger"/>
</dbReference>
<keyword evidence="10 11" id="KW-0472">Membrane</keyword>
<feature type="transmembrane region" description="Helical" evidence="11">
    <location>
        <begin position="86"/>
        <end position="108"/>
    </location>
</feature>
<feature type="transmembrane region" description="Helical" evidence="11">
    <location>
        <begin position="326"/>
        <end position="345"/>
    </location>
</feature>
<evidence type="ECO:0000256" key="11">
    <source>
        <dbReference type="SAM" id="Phobius"/>
    </source>
</evidence>
<dbReference type="Gene3D" id="1.20.1530.20">
    <property type="match status" value="1"/>
</dbReference>
<dbReference type="InterPro" id="IPR003148">
    <property type="entry name" value="RCK_N"/>
</dbReference>
<dbReference type="NCBIfam" id="TIGR00932">
    <property type="entry name" value="2a37"/>
    <property type="match status" value="1"/>
</dbReference>
<dbReference type="PANTHER" id="PTHR46157:SF4">
    <property type="entry name" value="K(+) EFFLUX ANTIPORTER 3, CHLOROPLASTIC"/>
    <property type="match status" value="1"/>
</dbReference>
<dbReference type="InterPro" id="IPR036291">
    <property type="entry name" value="NAD(P)-bd_dom_sf"/>
</dbReference>
<comment type="similarity">
    <text evidence="2">Belongs to the monovalent cation:proton antiporter 2 (CPA2) transporter (TC 2.A.37) family.</text>
</comment>
<dbReference type="Pfam" id="PF02254">
    <property type="entry name" value="TrkA_N"/>
    <property type="match status" value="1"/>
</dbReference>